<dbReference type="InterPro" id="IPR016040">
    <property type="entry name" value="NAD(P)-bd_dom"/>
</dbReference>
<dbReference type="Gene3D" id="3.90.25.10">
    <property type="entry name" value="UDP-galactose 4-epimerase, domain 1"/>
    <property type="match status" value="1"/>
</dbReference>
<dbReference type="Gene3D" id="3.40.50.720">
    <property type="entry name" value="NAD(P)-binding Rossmann-like Domain"/>
    <property type="match status" value="1"/>
</dbReference>
<dbReference type="GO" id="GO:0008460">
    <property type="term" value="F:dTDP-glucose 4,6-dehydratase activity"/>
    <property type="evidence" value="ECO:0007669"/>
    <property type="project" value="UniProtKB-EC"/>
</dbReference>
<evidence type="ECO:0000256" key="6">
    <source>
        <dbReference type="ARBA" id="ARBA00023239"/>
    </source>
</evidence>
<dbReference type="Proteomes" id="UP000886400">
    <property type="component" value="Unassembled WGS sequence"/>
</dbReference>
<evidence type="ECO:0000256" key="3">
    <source>
        <dbReference type="ARBA" id="ARBA00008178"/>
    </source>
</evidence>
<dbReference type="NCBIfam" id="TIGR01181">
    <property type="entry name" value="dTDP_gluc_dehyt"/>
    <property type="match status" value="1"/>
</dbReference>
<keyword evidence="5" id="KW-0520">NAD</keyword>
<name>A0A7C6EC66_DESAE</name>
<evidence type="ECO:0000313" key="9">
    <source>
        <dbReference type="EMBL" id="HHS49375.1"/>
    </source>
</evidence>
<dbReference type="EC" id="4.2.1.46" evidence="4 7"/>
<dbReference type="SUPFAM" id="SSF51735">
    <property type="entry name" value="NAD(P)-binding Rossmann-fold domains"/>
    <property type="match status" value="1"/>
</dbReference>
<comment type="caution">
    <text evidence="9">The sequence shown here is derived from an EMBL/GenBank/DDBJ whole genome shotgun (WGS) entry which is preliminary data.</text>
</comment>
<evidence type="ECO:0000256" key="5">
    <source>
        <dbReference type="ARBA" id="ARBA00023027"/>
    </source>
</evidence>
<comment type="catalytic activity">
    <reaction evidence="1 7">
        <text>dTDP-alpha-D-glucose = dTDP-4-dehydro-6-deoxy-alpha-D-glucose + H2O</text>
        <dbReference type="Rhea" id="RHEA:17221"/>
        <dbReference type="ChEBI" id="CHEBI:15377"/>
        <dbReference type="ChEBI" id="CHEBI:57477"/>
        <dbReference type="ChEBI" id="CHEBI:57649"/>
        <dbReference type="EC" id="4.2.1.46"/>
    </reaction>
</comment>
<feature type="domain" description="NAD(P)-binding" evidence="8">
    <location>
        <begin position="5"/>
        <end position="300"/>
    </location>
</feature>
<comment type="similarity">
    <text evidence="3 7">Belongs to the NAD(P)-dependent epimerase/dehydratase family. dTDP-glucose dehydratase subfamily.</text>
</comment>
<dbReference type="EMBL" id="DRZX01000283">
    <property type="protein sequence ID" value="HHS49375.1"/>
    <property type="molecule type" value="Genomic_DNA"/>
</dbReference>
<comment type="cofactor">
    <cofactor evidence="2 7">
        <name>NAD(+)</name>
        <dbReference type="ChEBI" id="CHEBI:57540"/>
    </cofactor>
</comment>
<evidence type="ECO:0000256" key="2">
    <source>
        <dbReference type="ARBA" id="ARBA00001911"/>
    </source>
</evidence>
<dbReference type="InterPro" id="IPR005888">
    <property type="entry name" value="dTDP_Gluc_deHydtase"/>
</dbReference>
<dbReference type="Pfam" id="PF16363">
    <property type="entry name" value="GDP_Man_Dehyd"/>
    <property type="match status" value="1"/>
</dbReference>
<evidence type="ECO:0000256" key="4">
    <source>
        <dbReference type="ARBA" id="ARBA00011990"/>
    </source>
</evidence>
<evidence type="ECO:0000256" key="1">
    <source>
        <dbReference type="ARBA" id="ARBA00001539"/>
    </source>
</evidence>
<dbReference type="AlphaFoldDB" id="A0A7C6EC66"/>
<organism evidence="9">
    <name type="scientific">Desulfurella acetivorans</name>
    <dbReference type="NCBI Taxonomy" id="33002"/>
    <lineage>
        <taxon>Bacteria</taxon>
        <taxon>Pseudomonadati</taxon>
        <taxon>Campylobacterota</taxon>
        <taxon>Desulfurellia</taxon>
        <taxon>Desulfurellales</taxon>
        <taxon>Desulfurellaceae</taxon>
        <taxon>Desulfurella</taxon>
    </lineage>
</organism>
<proteinExistence type="inferred from homology"/>
<dbReference type="GO" id="GO:0009225">
    <property type="term" value="P:nucleotide-sugar metabolic process"/>
    <property type="evidence" value="ECO:0007669"/>
    <property type="project" value="InterPro"/>
</dbReference>
<accession>A0A7C6EC66</accession>
<dbReference type="PANTHER" id="PTHR43000">
    <property type="entry name" value="DTDP-D-GLUCOSE 4,6-DEHYDRATASE-RELATED"/>
    <property type="match status" value="1"/>
</dbReference>
<keyword evidence="6 7" id="KW-0456">Lyase</keyword>
<evidence type="ECO:0000256" key="7">
    <source>
        <dbReference type="RuleBase" id="RU004473"/>
    </source>
</evidence>
<evidence type="ECO:0000259" key="8">
    <source>
        <dbReference type="Pfam" id="PF16363"/>
    </source>
</evidence>
<dbReference type="InterPro" id="IPR036291">
    <property type="entry name" value="NAD(P)-bd_dom_sf"/>
</dbReference>
<gene>
    <name evidence="9" type="primary">rfbB</name>
    <name evidence="9" type="ORF">ENM99_06020</name>
</gene>
<reference evidence="9" key="1">
    <citation type="journal article" date="2020" name="mSystems">
        <title>Genome- and Community-Level Interaction Insights into Carbon Utilization and Element Cycling Functions of Hydrothermarchaeota in Hydrothermal Sediment.</title>
        <authorList>
            <person name="Zhou Z."/>
            <person name="Liu Y."/>
            <person name="Xu W."/>
            <person name="Pan J."/>
            <person name="Luo Z.H."/>
            <person name="Li M."/>
        </authorList>
    </citation>
    <scope>NUCLEOTIDE SEQUENCE [LARGE SCALE GENOMIC DNA]</scope>
    <source>
        <strain evidence="9">SpSt-1135</strain>
    </source>
</reference>
<dbReference type="CDD" id="cd05246">
    <property type="entry name" value="dTDP_GD_SDR_e"/>
    <property type="match status" value="1"/>
</dbReference>
<protein>
    <recommendedName>
        <fullName evidence="4 7">dTDP-glucose 4,6-dehydratase</fullName>
        <ecNumber evidence="4 7">4.2.1.46</ecNumber>
    </recommendedName>
</protein>
<sequence length="332" mass="38055">MKKILISGGAGFIGSEFVRQAVLKDFEIAVVDSLTYAGDLKRIESVMNNLKFFKCDTSDLESLKEIFKQFKPQIVVHFAAETHVDRSILNPHIFIKTNIIGTQNMLELSKDALFINISTDEVYGDLSKDDESFREESCLNPSSPYSASKAAQDMLARAYARTYNTNIITIRPSNNYGPWQYPEKLIPVVIYKALNNEPIPVYAKGENIREWTFVEDCAKAILSIIDQQNTNEVYNLGSAIEKTNIEVVKSILSLLNKPESLITFVKDRPGHDFRYSLDSSKIKRTMDLSFTSFEEGIEKTVKWYTDNKDWLFKKAEELKDYWQNVYQEKADN</sequence>